<evidence type="ECO:0000313" key="6">
    <source>
        <dbReference type="Proteomes" id="UP000185678"/>
    </source>
</evidence>
<keyword evidence="3" id="KW-0804">Transcription</keyword>
<dbReference type="Proteomes" id="UP000185678">
    <property type="component" value="Unassembled WGS sequence"/>
</dbReference>
<evidence type="ECO:0000259" key="4">
    <source>
        <dbReference type="Pfam" id="PF03472"/>
    </source>
</evidence>
<feature type="domain" description="Transcription factor LuxR-like autoinducer-binding" evidence="4">
    <location>
        <begin position="17"/>
        <end position="157"/>
    </location>
</feature>
<keyword evidence="1" id="KW-0805">Transcription regulation</keyword>
<dbReference type="OrthoDB" id="7345476at2"/>
<reference evidence="5 6" key="1">
    <citation type="submission" date="2017-01" db="EMBL/GenBank/DDBJ databases">
        <authorList>
            <person name="Mah S.A."/>
            <person name="Swanson W.J."/>
            <person name="Moy G.W."/>
            <person name="Vacquier V.D."/>
        </authorList>
    </citation>
    <scope>NUCLEOTIDE SEQUENCE [LARGE SCALE GENOMIC DNA]</scope>
    <source>
        <strain evidence="5 6">DSM 11589</strain>
    </source>
</reference>
<proteinExistence type="predicted"/>
<protein>
    <submittedName>
        <fullName evidence="5">Autoinducer binding domain-containing protein</fullName>
    </submittedName>
</protein>
<evidence type="ECO:0000256" key="1">
    <source>
        <dbReference type="ARBA" id="ARBA00023015"/>
    </source>
</evidence>
<dbReference type="RefSeq" id="WP_084194633.1">
    <property type="nucleotide sequence ID" value="NZ_FTOA01000002.1"/>
</dbReference>
<dbReference type="STRING" id="80876.SAMN05421779_102459"/>
<dbReference type="GO" id="GO:0003677">
    <property type="term" value="F:DNA binding"/>
    <property type="evidence" value="ECO:0007669"/>
    <property type="project" value="UniProtKB-KW"/>
</dbReference>
<dbReference type="Pfam" id="PF03472">
    <property type="entry name" value="Autoind_bind"/>
    <property type="match status" value="1"/>
</dbReference>
<dbReference type="SUPFAM" id="SSF75516">
    <property type="entry name" value="Pheromone-binding domain of LuxR-like quorum-sensing transcription factors"/>
    <property type="match status" value="1"/>
</dbReference>
<keyword evidence="2" id="KW-0238">DNA-binding</keyword>
<name>A0A1N7JT80_9PROT</name>
<evidence type="ECO:0000256" key="2">
    <source>
        <dbReference type="ARBA" id="ARBA00023125"/>
    </source>
</evidence>
<sequence>MDLTTFFEESTAARSVEDASLLFKRALGDMGFDRMMYSALQAHRLSEQVCMISTYPDNWLEYYVSSDYMTLDPLRRYGQLQRTAFSWDMLSERYRFSRIEKKVMGEARDARLYDGAAVPLHGPGGELVGLAVASSEPNADTRRLLPQLNLITQQFHAVYNTLVETPAEPAPPSLSSREREVLQ</sequence>
<organism evidence="5 6">
    <name type="scientific">Insolitispirillum peregrinum</name>
    <dbReference type="NCBI Taxonomy" id="80876"/>
    <lineage>
        <taxon>Bacteria</taxon>
        <taxon>Pseudomonadati</taxon>
        <taxon>Pseudomonadota</taxon>
        <taxon>Alphaproteobacteria</taxon>
        <taxon>Rhodospirillales</taxon>
        <taxon>Novispirillaceae</taxon>
        <taxon>Insolitispirillum</taxon>
    </lineage>
</organism>
<gene>
    <name evidence="5" type="ORF">SAMN05421779_102459</name>
</gene>
<dbReference type="Gene3D" id="3.30.450.80">
    <property type="entry name" value="Transcription factor LuxR-like, autoinducer-binding domain"/>
    <property type="match status" value="1"/>
</dbReference>
<evidence type="ECO:0000256" key="3">
    <source>
        <dbReference type="ARBA" id="ARBA00023163"/>
    </source>
</evidence>
<dbReference type="AlphaFoldDB" id="A0A1N7JT80"/>
<dbReference type="InterPro" id="IPR036693">
    <property type="entry name" value="TF_LuxR_autoind-bd_dom_sf"/>
</dbReference>
<accession>A0A1N7JT80</accession>
<keyword evidence="6" id="KW-1185">Reference proteome</keyword>
<dbReference type="InterPro" id="IPR005143">
    <property type="entry name" value="TF_LuxR_autoind-bd_dom"/>
</dbReference>
<evidence type="ECO:0000313" key="5">
    <source>
        <dbReference type="EMBL" id="SIS52562.1"/>
    </source>
</evidence>
<dbReference type="EMBL" id="FTOA01000002">
    <property type="protein sequence ID" value="SIS52562.1"/>
    <property type="molecule type" value="Genomic_DNA"/>
</dbReference>